<proteinExistence type="predicted"/>
<dbReference type="AlphaFoldDB" id="A0A6F8Y2B9"/>
<evidence type="ECO:0000256" key="1">
    <source>
        <dbReference type="SAM" id="MobiDB-lite"/>
    </source>
</evidence>
<sequence length="60" mass="6916">MADGVDDEFAEAHRSAGRYGDRHGNRRREQHRPQLGQVGTEHHRPTVIKPPHHPLPDRHV</sequence>
<feature type="compositionally biased region" description="Basic and acidic residues" evidence="1">
    <location>
        <begin position="10"/>
        <end position="23"/>
    </location>
</feature>
<evidence type="ECO:0000313" key="3">
    <source>
        <dbReference type="Proteomes" id="UP000502508"/>
    </source>
</evidence>
<organism evidence="2 3">
    <name type="scientific">Phytohabitans flavus</name>
    <dbReference type="NCBI Taxonomy" id="1076124"/>
    <lineage>
        <taxon>Bacteria</taxon>
        <taxon>Bacillati</taxon>
        <taxon>Actinomycetota</taxon>
        <taxon>Actinomycetes</taxon>
        <taxon>Micromonosporales</taxon>
        <taxon>Micromonosporaceae</taxon>
    </lineage>
</organism>
<dbReference type="KEGG" id="pfla:Pflav_066070"/>
<reference evidence="2 3" key="1">
    <citation type="submission" date="2020-03" db="EMBL/GenBank/DDBJ databases">
        <title>Whole genome shotgun sequence of Phytohabitans flavus NBRC 107702.</title>
        <authorList>
            <person name="Komaki H."/>
            <person name="Tamura T."/>
        </authorList>
    </citation>
    <scope>NUCLEOTIDE SEQUENCE [LARGE SCALE GENOMIC DNA]</scope>
    <source>
        <strain evidence="2 3">NBRC 107702</strain>
    </source>
</reference>
<evidence type="ECO:0000313" key="2">
    <source>
        <dbReference type="EMBL" id="BCB80197.1"/>
    </source>
</evidence>
<feature type="region of interest" description="Disordered" evidence="1">
    <location>
        <begin position="1"/>
        <end position="60"/>
    </location>
</feature>
<gene>
    <name evidence="2" type="ORF">Pflav_066070</name>
</gene>
<reference evidence="2 3" key="2">
    <citation type="submission" date="2020-03" db="EMBL/GenBank/DDBJ databases">
        <authorList>
            <person name="Ichikawa N."/>
            <person name="Kimura A."/>
            <person name="Kitahashi Y."/>
            <person name="Uohara A."/>
        </authorList>
    </citation>
    <scope>NUCLEOTIDE SEQUENCE [LARGE SCALE GENOMIC DNA]</scope>
    <source>
        <strain evidence="2 3">NBRC 107702</strain>
    </source>
</reference>
<dbReference type="EMBL" id="AP022870">
    <property type="protein sequence ID" value="BCB80197.1"/>
    <property type="molecule type" value="Genomic_DNA"/>
</dbReference>
<accession>A0A6F8Y2B9</accession>
<protein>
    <submittedName>
        <fullName evidence="2">Uncharacterized protein</fullName>
    </submittedName>
</protein>
<dbReference type="Proteomes" id="UP000502508">
    <property type="component" value="Chromosome"/>
</dbReference>
<name>A0A6F8Y2B9_9ACTN</name>
<keyword evidence="3" id="KW-1185">Reference proteome</keyword>